<feature type="compositionally biased region" description="Polar residues" evidence="1">
    <location>
        <begin position="15"/>
        <end position="26"/>
    </location>
</feature>
<proteinExistence type="predicted"/>
<name>A0ABU7EGD7_9TELE</name>
<organism evidence="2 3">
    <name type="scientific">Characodon lateralis</name>
    <dbReference type="NCBI Taxonomy" id="208331"/>
    <lineage>
        <taxon>Eukaryota</taxon>
        <taxon>Metazoa</taxon>
        <taxon>Chordata</taxon>
        <taxon>Craniata</taxon>
        <taxon>Vertebrata</taxon>
        <taxon>Euteleostomi</taxon>
        <taxon>Actinopterygii</taxon>
        <taxon>Neopterygii</taxon>
        <taxon>Teleostei</taxon>
        <taxon>Neoteleostei</taxon>
        <taxon>Acanthomorphata</taxon>
        <taxon>Ovalentaria</taxon>
        <taxon>Atherinomorphae</taxon>
        <taxon>Cyprinodontiformes</taxon>
        <taxon>Goodeidae</taxon>
        <taxon>Characodon</taxon>
    </lineage>
</organism>
<sequence length="69" mass="7521">MNTTKQEALHHEDQGTLQKTPSSLNGKTWYHQKPAKRGLPTKTHIPGKEGINQRGSTETKGNSAGVAEL</sequence>
<keyword evidence="3" id="KW-1185">Reference proteome</keyword>
<evidence type="ECO:0008006" key="4">
    <source>
        <dbReference type="Google" id="ProtNLM"/>
    </source>
</evidence>
<feature type="region of interest" description="Disordered" evidence="1">
    <location>
        <begin position="1"/>
        <end position="69"/>
    </location>
</feature>
<dbReference type="EMBL" id="JAHUTJ010055875">
    <property type="protein sequence ID" value="MED6285826.1"/>
    <property type="molecule type" value="Genomic_DNA"/>
</dbReference>
<reference evidence="2 3" key="1">
    <citation type="submission" date="2021-06" db="EMBL/GenBank/DDBJ databases">
        <authorList>
            <person name="Palmer J.M."/>
        </authorList>
    </citation>
    <scope>NUCLEOTIDE SEQUENCE [LARGE SCALE GENOMIC DNA]</scope>
    <source>
        <strain evidence="2 3">CL_MEX2019</strain>
        <tissue evidence="2">Muscle</tissue>
    </source>
</reference>
<evidence type="ECO:0000256" key="1">
    <source>
        <dbReference type="SAM" id="MobiDB-lite"/>
    </source>
</evidence>
<evidence type="ECO:0000313" key="2">
    <source>
        <dbReference type="EMBL" id="MED6285826.1"/>
    </source>
</evidence>
<dbReference type="Proteomes" id="UP001352852">
    <property type="component" value="Unassembled WGS sequence"/>
</dbReference>
<feature type="compositionally biased region" description="Polar residues" evidence="1">
    <location>
        <begin position="53"/>
        <end position="62"/>
    </location>
</feature>
<protein>
    <recommendedName>
        <fullName evidence="4">Prolactin receptor</fullName>
    </recommendedName>
</protein>
<comment type="caution">
    <text evidence="2">The sequence shown here is derived from an EMBL/GenBank/DDBJ whole genome shotgun (WGS) entry which is preliminary data.</text>
</comment>
<gene>
    <name evidence="2" type="ORF">CHARACLAT_033198</name>
</gene>
<evidence type="ECO:0000313" key="3">
    <source>
        <dbReference type="Proteomes" id="UP001352852"/>
    </source>
</evidence>
<accession>A0ABU7EGD7</accession>